<comment type="caution">
    <text evidence="1">The sequence shown here is derived from an EMBL/GenBank/DDBJ whole genome shotgun (WGS) entry which is preliminary data.</text>
</comment>
<proteinExistence type="predicted"/>
<accession>A0A0D8IV05</accession>
<evidence type="ECO:0000313" key="1">
    <source>
        <dbReference type="EMBL" id="KJF38525.1"/>
    </source>
</evidence>
<evidence type="ECO:0008006" key="3">
    <source>
        <dbReference type="Google" id="ProtNLM"/>
    </source>
</evidence>
<organism evidence="1 2">
    <name type="scientific">Ruthenibacterium lactatiformans</name>
    <dbReference type="NCBI Taxonomy" id="1550024"/>
    <lineage>
        <taxon>Bacteria</taxon>
        <taxon>Bacillati</taxon>
        <taxon>Bacillota</taxon>
        <taxon>Clostridia</taxon>
        <taxon>Eubacteriales</taxon>
        <taxon>Oscillospiraceae</taxon>
        <taxon>Ruthenibacterium</taxon>
    </lineage>
</organism>
<keyword evidence="2" id="KW-1185">Reference proteome</keyword>
<dbReference type="EMBL" id="JXXK01000039">
    <property type="protein sequence ID" value="KJF38525.1"/>
    <property type="molecule type" value="Genomic_DNA"/>
</dbReference>
<evidence type="ECO:0000313" key="2">
    <source>
        <dbReference type="Proteomes" id="UP000032483"/>
    </source>
</evidence>
<protein>
    <recommendedName>
        <fullName evidence="3">Phage tail protein</fullName>
    </recommendedName>
</protein>
<reference evidence="1" key="1">
    <citation type="submission" date="2015-02" db="EMBL/GenBank/DDBJ databases">
        <title>A novel member of the family Ruminococcaceae isolated from human feces.</title>
        <authorList>
            <person name="Shkoporov A.N."/>
            <person name="Chaplin A.V."/>
            <person name="Motuzova O.V."/>
            <person name="Kafarskaia L.I."/>
            <person name="Khokhlova E.V."/>
            <person name="Efimov B.A."/>
        </authorList>
    </citation>
    <scope>NUCLEOTIDE SEQUENCE [LARGE SCALE GENOMIC DNA]</scope>
    <source>
        <strain evidence="1">585-1</strain>
    </source>
</reference>
<dbReference type="Proteomes" id="UP000032483">
    <property type="component" value="Unassembled WGS sequence"/>
</dbReference>
<dbReference type="AlphaFoldDB" id="A0A0D8IV05"/>
<name>A0A0D8IV05_9FIRM</name>
<dbReference type="Gene3D" id="2.40.30.200">
    <property type="match status" value="1"/>
</dbReference>
<gene>
    <name evidence="1" type="ORF">TQ39_17540</name>
</gene>
<sequence>MVSNFIFNGKNSLDYKIGIDKCPASNHAARVVEKISVPGRSGDLIRDTGAFSNVTQPYEIWFKAKTCGTTVAARNIASWLLSGNGYKRLEDSYDPDVFRIALFSGPFDVENWMLLYGRATIEFDCKPQRYFKSGEYPISIISGQVINNIWNDAFPLIEITGNGDGEIVIGTVTTSITGMDGGIILDSETQNAYYGTLNKNNNVIISGADFPYLPNGDTAIMWSGGITGVKITPRWWTI</sequence>